<name>A0A2U3L8K3_9BACT</name>
<dbReference type="EMBL" id="OMOD01000178">
    <property type="protein sequence ID" value="SPF48089.1"/>
    <property type="molecule type" value="Genomic_DNA"/>
</dbReference>
<accession>A0A2U3L8K3</accession>
<evidence type="ECO:0000313" key="1">
    <source>
        <dbReference type="EMBL" id="SPF48089.1"/>
    </source>
</evidence>
<dbReference type="Proteomes" id="UP000238701">
    <property type="component" value="Unassembled WGS sequence"/>
</dbReference>
<protein>
    <recommendedName>
        <fullName evidence="3">Amidinotransferase</fullName>
    </recommendedName>
</protein>
<evidence type="ECO:0000313" key="2">
    <source>
        <dbReference type="Proteomes" id="UP000238701"/>
    </source>
</evidence>
<sequence length="120" mass="13221">MPKMGIPAVPLQLADPYCYHLDTCLSPLNNEAALVFPGAFSADSFVTLNRFWKRLHLLTAHEAYRFMGNGIVANGNYITPRVTPRLEAILGAEGLKPVIVETSEFEKAGGSCFCMKMFLP</sequence>
<gene>
    <name evidence="1" type="ORF">SBA1_800012</name>
</gene>
<reference evidence="2" key="1">
    <citation type="submission" date="2018-02" db="EMBL/GenBank/DDBJ databases">
        <authorList>
            <person name="Hausmann B."/>
        </authorList>
    </citation>
    <scope>NUCLEOTIDE SEQUENCE [LARGE SCALE GENOMIC DNA]</scope>
    <source>
        <strain evidence="2">Peat soil MAG SbA1</strain>
    </source>
</reference>
<proteinExistence type="predicted"/>
<dbReference type="Gene3D" id="3.75.10.10">
    <property type="entry name" value="L-arginine/glycine Amidinotransferase, Chain A"/>
    <property type="match status" value="1"/>
</dbReference>
<organism evidence="1 2">
    <name type="scientific">Candidatus Sulfotelmatobacter kueseliae</name>
    <dbReference type="NCBI Taxonomy" id="2042962"/>
    <lineage>
        <taxon>Bacteria</taxon>
        <taxon>Pseudomonadati</taxon>
        <taxon>Acidobacteriota</taxon>
        <taxon>Terriglobia</taxon>
        <taxon>Terriglobales</taxon>
        <taxon>Candidatus Korobacteraceae</taxon>
        <taxon>Candidatus Sulfotelmatobacter</taxon>
    </lineage>
</organism>
<evidence type="ECO:0008006" key="3">
    <source>
        <dbReference type="Google" id="ProtNLM"/>
    </source>
</evidence>
<dbReference type="SUPFAM" id="SSF55909">
    <property type="entry name" value="Pentein"/>
    <property type="match status" value="1"/>
</dbReference>
<dbReference type="AlphaFoldDB" id="A0A2U3L8K3"/>